<dbReference type="Proteomes" id="UP001470230">
    <property type="component" value="Unassembled WGS sequence"/>
</dbReference>
<dbReference type="Gene3D" id="3.80.10.10">
    <property type="entry name" value="Ribonuclease Inhibitor"/>
    <property type="match status" value="2"/>
</dbReference>
<reference evidence="1 2" key="1">
    <citation type="submission" date="2024-04" db="EMBL/GenBank/DDBJ databases">
        <title>Tritrichomonas musculus Genome.</title>
        <authorList>
            <person name="Alves-Ferreira E."/>
            <person name="Grigg M."/>
            <person name="Lorenzi H."/>
            <person name="Galac M."/>
        </authorList>
    </citation>
    <scope>NUCLEOTIDE SEQUENCE [LARGE SCALE GENOMIC DNA]</scope>
    <source>
        <strain evidence="1 2">EAF2021</strain>
    </source>
</reference>
<evidence type="ECO:0000313" key="1">
    <source>
        <dbReference type="EMBL" id="KAK8892933.1"/>
    </source>
</evidence>
<dbReference type="EMBL" id="JAPFFF010000004">
    <property type="protein sequence ID" value="KAK8892933.1"/>
    <property type="molecule type" value="Genomic_DNA"/>
</dbReference>
<organism evidence="1 2">
    <name type="scientific">Tritrichomonas musculus</name>
    <dbReference type="NCBI Taxonomy" id="1915356"/>
    <lineage>
        <taxon>Eukaryota</taxon>
        <taxon>Metamonada</taxon>
        <taxon>Parabasalia</taxon>
        <taxon>Tritrichomonadida</taxon>
        <taxon>Tritrichomonadidae</taxon>
        <taxon>Tritrichomonas</taxon>
    </lineage>
</organism>
<accession>A0ABR2KPK6</accession>
<name>A0ABR2KPK6_9EUKA</name>
<dbReference type="SUPFAM" id="SSF52058">
    <property type="entry name" value="L domain-like"/>
    <property type="match status" value="1"/>
</dbReference>
<comment type="caution">
    <text evidence="1">The sequence shown here is derived from an EMBL/GenBank/DDBJ whole genome shotgun (WGS) entry which is preliminary data.</text>
</comment>
<gene>
    <name evidence="1" type="ORF">M9Y10_030185</name>
</gene>
<proteinExistence type="predicted"/>
<sequence length="296" mass="34013">MRLARKEKYIYNDNDMTCSIERPHDGAISWFIPRCIRHGSKDYTLTNICKFCFTNRILERIEFAEDSAIKEISKNSFSSRLKKLIISPSIVLLEDGWCMNTSRLNNVVLLPNNQSYAYLDDDHKIILGKTNVNEDKFDSIVFACRNIKQMTIPSFITVICPYSFENCKLLQSIEFESNSNLIKIGENAFSNISIDSLSIPDSVTDFGGSIFNKSEIRHLIIPSQVKNSNAIFSKYQKMYSIEFLADEFTFNDDFMYDVSIACFPNANKIIISKESAFCDYSVIFTKSNIELIKDNH</sequence>
<keyword evidence="2" id="KW-1185">Reference proteome</keyword>
<evidence type="ECO:0000313" key="2">
    <source>
        <dbReference type="Proteomes" id="UP001470230"/>
    </source>
</evidence>
<dbReference type="InterPro" id="IPR032675">
    <property type="entry name" value="LRR_dom_sf"/>
</dbReference>
<protein>
    <submittedName>
        <fullName evidence="1">Uncharacterized protein</fullName>
    </submittedName>
</protein>
<dbReference type="InterPro" id="IPR026906">
    <property type="entry name" value="LRR_5"/>
</dbReference>
<dbReference type="Pfam" id="PF13306">
    <property type="entry name" value="LRR_5"/>
    <property type="match status" value="2"/>
</dbReference>